<dbReference type="AlphaFoldDB" id="A0A1V0TLD3"/>
<dbReference type="EMBL" id="CP020569">
    <property type="protein sequence ID" value="ARF53680.1"/>
    <property type="molecule type" value="Genomic_DNA"/>
</dbReference>
<organism evidence="2 3">
    <name type="scientific">Streptomyces gilvosporeus</name>
    <dbReference type="NCBI Taxonomy" id="553510"/>
    <lineage>
        <taxon>Bacteria</taxon>
        <taxon>Bacillati</taxon>
        <taxon>Actinomycetota</taxon>
        <taxon>Actinomycetes</taxon>
        <taxon>Kitasatosporales</taxon>
        <taxon>Streptomycetaceae</taxon>
        <taxon>Streptomyces</taxon>
    </lineage>
</organism>
<keyword evidence="3" id="KW-1185">Reference proteome</keyword>
<feature type="compositionally biased region" description="Acidic residues" evidence="1">
    <location>
        <begin position="117"/>
        <end position="131"/>
    </location>
</feature>
<reference evidence="2 3" key="1">
    <citation type="submission" date="2017-04" db="EMBL/GenBank/DDBJ databases">
        <title>Complete Genome Sequence of Streptomyces gilvosporeus F607, a Capable Producer of Natamycin.</title>
        <authorList>
            <person name="Zong G."/>
            <person name="Zhong C."/>
            <person name="Fu J."/>
            <person name="Qin R."/>
            <person name="Cao G."/>
        </authorList>
    </citation>
    <scope>NUCLEOTIDE SEQUENCE [LARGE SCALE GENOMIC DNA]</scope>
    <source>
        <strain evidence="2 3">F607</strain>
    </source>
</reference>
<proteinExistence type="predicted"/>
<dbReference type="STRING" id="553510.B1H19_05335"/>
<dbReference type="KEGG" id="sgv:B1H19_05335"/>
<accession>A0A1V0TLD3</accession>
<dbReference type="Proteomes" id="UP000192726">
    <property type="component" value="Chromosome"/>
</dbReference>
<name>A0A1V0TLD3_9ACTN</name>
<evidence type="ECO:0000256" key="1">
    <source>
        <dbReference type="SAM" id="MobiDB-lite"/>
    </source>
</evidence>
<gene>
    <name evidence="2" type="ORF">B1H19_05335</name>
</gene>
<sequence>MLPRDCAVTQPAADGRLHHKIRGRVFKGRKLTGDEAEWVVLEVVHEAVKVLKQINNDPEHLFGHSDRKDSGYGLSSDMPKRLNAFRDHLNELFSADGVPYIPFPVTDAVGLEDLDEAEEAEGAETADEELGQETAREDEKEAADLPWAFDTRQFRRTLAWHIAHQPFGVVAGTRQYKHTAFTIFEGYAGTSQSGFADEVASEKAVAKLDYVEDLYHDWNEGGKSAGGAAKRIEAEFDRIRAELGDLPGAVASPKRLRAALRHLTRTLHPGVLNDCFHHAETAVCGKRAKSVGRPLPMLNMCLSCPNSRRSSVHVPRIQSARDLAAEEFADTAGLPRFQQIAIREHIASLDHLIAEITDREDDSAA</sequence>
<feature type="region of interest" description="Disordered" evidence="1">
    <location>
        <begin position="117"/>
        <end position="141"/>
    </location>
</feature>
<evidence type="ECO:0000313" key="2">
    <source>
        <dbReference type="EMBL" id="ARF53680.1"/>
    </source>
</evidence>
<evidence type="ECO:0008006" key="4">
    <source>
        <dbReference type="Google" id="ProtNLM"/>
    </source>
</evidence>
<dbReference type="OrthoDB" id="8776710at2"/>
<protein>
    <recommendedName>
        <fullName evidence="4">Integrase</fullName>
    </recommendedName>
</protein>
<dbReference type="RefSeq" id="WP_083103470.1">
    <property type="nucleotide sequence ID" value="NZ_CP020569.1"/>
</dbReference>
<evidence type="ECO:0000313" key="3">
    <source>
        <dbReference type="Proteomes" id="UP000192726"/>
    </source>
</evidence>